<dbReference type="OrthoDB" id="6045681at2"/>
<feature type="transmembrane region" description="Helical" evidence="1">
    <location>
        <begin position="21"/>
        <end position="43"/>
    </location>
</feature>
<name>A0A0R0CM17_9GAMM</name>
<keyword evidence="1" id="KW-1133">Transmembrane helix</keyword>
<accession>A0A0R0CM17</accession>
<keyword evidence="3" id="KW-1185">Reference proteome</keyword>
<keyword evidence="1" id="KW-0472">Membrane</keyword>
<dbReference type="AlphaFoldDB" id="A0A0R0CM17"/>
<comment type="caution">
    <text evidence="2">The sequence shown here is derived from an EMBL/GenBank/DDBJ whole genome shotgun (WGS) entry which is preliminary data.</text>
</comment>
<organism evidence="2 3">
    <name type="scientific">Stenotrophomonas humi</name>
    <dbReference type="NCBI Taxonomy" id="405444"/>
    <lineage>
        <taxon>Bacteria</taxon>
        <taxon>Pseudomonadati</taxon>
        <taxon>Pseudomonadota</taxon>
        <taxon>Gammaproteobacteria</taxon>
        <taxon>Lysobacterales</taxon>
        <taxon>Lysobacteraceae</taxon>
        <taxon>Stenotrophomonas</taxon>
    </lineage>
</organism>
<keyword evidence="1" id="KW-0812">Transmembrane</keyword>
<feature type="transmembrane region" description="Helical" evidence="1">
    <location>
        <begin position="55"/>
        <end position="75"/>
    </location>
</feature>
<proteinExistence type="predicted"/>
<sequence>MPLDDIAGGLLNGVFRFIGHLLYEVFIEFLFHGTGRVVTHVLFPGRHFGDTTLTAIGLLFWITVPLLLFVGYRALS</sequence>
<evidence type="ECO:0000256" key="1">
    <source>
        <dbReference type="SAM" id="Phobius"/>
    </source>
</evidence>
<dbReference type="Proteomes" id="UP000050864">
    <property type="component" value="Unassembled WGS sequence"/>
</dbReference>
<evidence type="ECO:0000313" key="3">
    <source>
        <dbReference type="Proteomes" id="UP000050864"/>
    </source>
</evidence>
<dbReference type="RefSeq" id="WP_057631798.1">
    <property type="nucleotide sequence ID" value="NZ_LDJI01000004.1"/>
</dbReference>
<dbReference type="EMBL" id="LDJI01000004">
    <property type="protein sequence ID" value="KRG65912.1"/>
    <property type="molecule type" value="Genomic_DNA"/>
</dbReference>
<dbReference type="STRING" id="405444.ABB26_01445"/>
<reference evidence="2 3" key="1">
    <citation type="submission" date="2015-05" db="EMBL/GenBank/DDBJ databases">
        <title>Genome sequencing and analysis of members of genus Stenotrophomonas.</title>
        <authorList>
            <person name="Patil P.P."/>
            <person name="Midha S."/>
            <person name="Patil P.B."/>
        </authorList>
    </citation>
    <scope>NUCLEOTIDE SEQUENCE [LARGE SCALE GENOMIC DNA]</scope>
    <source>
        <strain evidence="2 3">DSM 18929</strain>
    </source>
</reference>
<evidence type="ECO:0000313" key="2">
    <source>
        <dbReference type="EMBL" id="KRG65912.1"/>
    </source>
</evidence>
<dbReference type="PATRIC" id="fig|405444.3.peg.2691"/>
<gene>
    <name evidence="2" type="ORF">ABB26_01445</name>
</gene>
<protein>
    <submittedName>
        <fullName evidence="2">Uncharacterized protein</fullName>
    </submittedName>
</protein>